<keyword evidence="1" id="KW-1133">Transmembrane helix</keyword>
<accession>A0A1G7IFM1</accession>
<feature type="transmembrane region" description="Helical" evidence="1">
    <location>
        <begin position="33"/>
        <end position="58"/>
    </location>
</feature>
<dbReference type="Proteomes" id="UP000243333">
    <property type="component" value="Unassembled WGS sequence"/>
</dbReference>
<feature type="transmembrane region" description="Helical" evidence="1">
    <location>
        <begin position="137"/>
        <end position="156"/>
    </location>
</feature>
<keyword evidence="1" id="KW-0812">Transmembrane</keyword>
<evidence type="ECO:0000313" key="3">
    <source>
        <dbReference type="Proteomes" id="UP000243333"/>
    </source>
</evidence>
<dbReference type="EMBL" id="FNBU01000002">
    <property type="protein sequence ID" value="SDF11099.1"/>
    <property type="molecule type" value="Genomic_DNA"/>
</dbReference>
<keyword evidence="3" id="KW-1185">Reference proteome</keyword>
<reference evidence="3" key="1">
    <citation type="submission" date="2016-10" db="EMBL/GenBank/DDBJ databases">
        <authorList>
            <person name="Varghese N."/>
            <person name="Submissions S."/>
        </authorList>
    </citation>
    <scope>NUCLEOTIDE SEQUENCE [LARGE SCALE GENOMIC DNA]</scope>
    <source>
        <strain evidence="3">DSM 23256</strain>
    </source>
</reference>
<feature type="transmembrane region" description="Helical" evidence="1">
    <location>
        <begin position="205"/>
        <end position="228"/>
    </location>
</feature>
<protein>
    <submittedName>
        <fullName evidence="2">Uncharacterized protein</fullName>
    </submittedName>
</protein>
<evidence type="ECO:0000256" key="1">
    <source>
        <dbReference type="SAM" id="Phobius"/>
    </source>
</evidence>
<evidence type="ECO:0000313" key="2">
    <source>
        <dbReference type="EMBL" id="SDF11099.1"/>
    </source>
</evidence>
<feature type="transmembrane region" description="Helical" evidence="1">
    <location>
        <begin position="307"/>
        <end position="329"/>
    </location>
</feature>
<feature type="transmembrane region" description="Helical" evidence="1">
    <location>
        <begin position="110"/>
        <end position="130"/>
    </location>
</feature>
<proteinExistence type="predicted"/>
<dbReference type="OrthoDB" id="1677262at2"/>
<dbReference type="RefSeq" id="WP_093687758.1">
    <property type="nucleotide sequence ID" value="NZ_FNBU01000002.1"/>
</dbReference>
<feature type="transmembrane region" description="Helical" evidence="1">
    <location>
        <begin position="279"/>
        <end position="301"/>
    </location>
</feature>
<organism evidence="2 3">
    <name type="scientific">Sporolituus thermophilus DSM 23256</name>
    <dbReference type="NCBI Taxonomy" id="1123285"/>
    <lineage>
        <taxon>Bacteria</taxon>
        <taxon>Bacillati</taxon>
        <taxon>Bacillota</taxon>
        <taxon>Negativicutes</taxon>
        <taxon>Selenomonadales</taxon>
        <taxon>Sporomusaceae</taxon>
        <taxon>Sporolituus</taxon>
    </lineage>
</organism>
<gene>
    <name evidence="2" type="ORF">SAMN05660235_00494</name>
</gene>
<keyword evidence="1" id="KW-0472">Membrane</keyword>
<feature type="transmembrane region" description="Helical" evidence="1">
    <location>
        <begin position="248"/>
        <end position="267"/>
    </location>
</feature>
<feature type="transmembrane region" description="Helical" evidence="1">
    <location>
        <begin position="79"/>
        <end position="104"/>
    </location>
</feature>
<dbReference type="AlphaFoldDB" id="A0A1G7IFM1"/>
<sequence length="337" mass="35158">MWIVIPALSLALVHIAGDNVAVVPDIAGDLGPSIIATIFVAYLICGTAVAGLSAWIGVTTGQELMVVVKRLFGCFGKKVLASVILTICVPASALTGGYFAGWVLHSMSGLPYSVAVGVCLCAFSLLAAGYGEEVLKISNYMALLLVPFLGCALAQLEWSLPGAKVSLAAVDWPLVFALLGYNAGGMRPALVVEAGVHLAKKGYRAIGLAVMAKFVEGLITLLMAQLVLATGVQGPLALASAVDHVLGSAAGALFNVVLFCVLMNTMAPAMKVNACQISVLTGFSFWPALCLGTALAWLISFAGLRSILLTMSVTGLFMATFILYIAYFLHKNKQKKT</sequence>
<name>A0A1G7IFM1_9FIRM</name>
<dbReference type="STRING" id="1123285.SAMN05660235_00494"/>